<feature type="compositionally biased region" description="Polar residues" evidence="1">
    <location>
        <begin position="76"/>
        <end position="87"/>
    </location>
</feature>
<reference evidence="2 3" key="1">
    <citation type="submission" date="2020-11" db="EMBL/GenBank/DDBJ databases">
        <title>Kefir isolates.</title>
        <authorList>
            <person name="Marcisauskas S."/>
            <person name="Kim Y."/>
            <person name="Blasche S."/>
        </authorList>
    </citation>
    <scope>NUCLEOTIDE SEQUENCE [LARGE SCALE GENOMIC DNA]</scope>
    <source>
        <strain evidence="2 3">OG2</strain>
    </source>
</reference>
<dbReference type="PANTHER" id="PTHR28031:SF1">
    <property type="entry name" value="PROLINE-RICH PROTEIN HUA1"/>
    <property type="match status" value="1"/>
</dbReference>
<evidence type="ECO:0000313" key="3">
    <source>
        <dbReference type="Proteomes" id="UP000750334"/>
    </source>
</evidence>
<proteinExistence type="predicted"/>
<organism evidence="2 3">
    <name type="scientific">Maudiozyma exigua</name>
    <name type="common">Yeast</name>
    <name type="synonym">Kazachstania exigua</name>
    <dbReference type="NCBI Taxonomy" id="34358"/>
    <lineage>
        <taxon>Eukaryota</taxon>
        <taxon>Fungi</taxon>
        <taxon>Dikarya</taxon>
        <taxon>Ascomycota</taxon>
        <taxon>Saccharomycotina</taxon>
        <taxon>Saccharomycetes</taxon>
        <taxon>Saccharomycetales</taxon>
        <taxon>Saccharomycetaceae</taxon>
        <taxon>Maudiozyma</taxon>
    </lineage>
</organism>
<dbReference type="EMBL" id="PUHR01000006">
    <property type="protein sequence ID" value="KAG0671976.1"/>
    <property type="molecule type" value="Genomic_DNA"/>
</dbReference>
<evidence type="ECO:0000256" key="1">
    <source>
        <dbReference type="SAM" id="MobiDB-lite"/>
    </source>
</evidence>
<feature type="compositionally biased region" description="Low complexity" evidence="1">
    <location>
        <begin position="47"/>
        <end position="63"/>
    </location>
</feature>
<evidence type="ECO:0000313" key="2">
    <source>
        <dbReference type="EMBL" id="KAG0671976.1"/>
    </source>
</evidence>
<sequence length="205" mass="22950">MSKHTSNDTESMPPDDELPSYEDVIKQEQEQSQSQSNLRPPTHHSSNHSSHSTSQLNSSTHSRPPAPPRPNKPSKHGSTGTHTNSSGPRIPWIYPSGFYCPKCNNTGYKTKNGKSCKSCWRRFAHQNNVSMAPSSYGYYQSSPIYQQPQQMYQQPMQSNRPLYVRPGDPRIGGVICGNCRGTGRIRFLLDDDICTLCHGLGRIIT</sequence>
<feature type="region of interest" description="Disordered" evidence="1">
    <location>
        <begin position="1"/>
        <end position="89"/>
    </location>
</feature>
<accession>A0A9P6WGF7</accession>
<dbReference type="InterPro" id="IPR038910">
    <property type="entry name" value="Hua1-like"/>
</dbReference>
<comment type="caution">
    <text evidence="2">The sequence shown here is derived from an EMBL/GenBank/DDBJ whole genome shotgun (WGS) entry which is preliminary data.</text>
</comment>
<protein>
    <submittedName>
        <fullName evidence="2">Uncharacterized protein</fullName>
    </submittedName>
</protein>
<name>A0A9P6WGF7_MAUEX</name>
<dbReference type="Proteomes" id="UP000750334">
    <property type="component" value="Unassembled WGS sequence"/>
</dbReference>
<dbReference type="GO" id="GO:0005737">
    <property type="term" value="C:cytoplasm"/>
    <property type="evidence" value="ECO:0007669"/>
    <property type="project" value="TreeGrafter"/>
</dbReference>
<keyword evidence="3" id="KW-1185">Reference proteome</keyword>
<dbReference type="OrthoDB" id="2405700at2759"/>
<dbReference type="PANTHER" id="PTHR28031">
    <property type="entry name" value="PROLINE-RICH PROTEIN HUA1"/>
    <property type="match status" value="1"/>
</dbReference>
<dbReference type="Gene3D" id="6.20.20.10">
    <property type="match status" value="1"/>
</dbReference>
<dbReference type="AlphaFoldDB" id="A0A9P6WGF7"/>
<gene>
    <name evidence="2" type="ORF">C6P45_004445</name>
</gene>